<dbReference type="Pfam" id="PF13472">
    <property type="entry name" value="Lipase_GDSL_2"/>
    <property type="match status" value="1"/>
</dbReference>
<dbReference type="GeneID" id="94017829"/>
<accession>B1C1C5</accession>
<comment type="caution">
    <text evidence="2">The sequence shown here is derived from an EMBL/GenBank/DDBJ whole genome shotgun (WGS) entry which is preliminary data.</text>
</comment>
<dbReference type="InterPro" id="IPR036514">
    <property type="entry name" value="SGNH_hydro_sf"/>
</dbReference>
<dbReference type="STRING" id="428126.CLOSPI_01008"/>
<protein>
    <submittedName>
        <fullName evidence="2">GDSL-like protein</fullName>
    </submittedName>
</protein>
<dbReference type="AlphaFoldDB" id="B1C1C5"/>
<dbReference type="Proteomes" id="UP000004910">
    <property type="component" value="Unassembled WGS sequence"/>
</dbReference>
<proteinExistence type="predicted"/>
<gene>
    <name evidence="2" type="ORF">CLOSPI_01008</name>
</gene>
<keyword evidence="3" id="KW-1185">Reference proteome</keyword>
<dbReference type="GO" id="GO:0004622">
    <property type="term" value="F:phosphatidylcholine lysophospholipase activity"/>
    <property type="evidence" value="ECO:0007669"/>
    <property type="project" value="TreeGrafter"/>
</dbReference>
<feature type="domain" description="SGNH hydrolase-type esterase" evidence="1">
    <location>
        <begin position="10"/>
        <end position="237"/>
    </location>
</feature>
<sequence>MEEEIIKIAIFGDSISEGIGSRKINYSNFLKEKIEDKGLKCKIYNYAYTGTTIKYMETLESEWKSKYYDYVIIFYGNVDGMLRPNQLHKPNYFKYLPKRYKQNGMLNPRPYFSSNKYKRFIQKLDSNFRCFLNKLLLNLQGTTVLCDIDTFENIYKKYLEYFKEVDTNVITISTVYVDDKYFPGTNFKYLKYNSIIKNLSINFDNVKFIDMYKYSKFYLNDDFYYEDYFHPNENGYKKIAQLIFNNIYLINNSK</sequence>
<dbReference type="SUPFAM" id="SSF52266">
    <property type="entry name" value="SGNH hydrolase"/>
    <property type="match status" value="1"/>
</dbReference>
<evidence type="ECO:0000313" key="2">
    <source>
        <dbReference type="EMBL" id="EDS75180.1"/>
    </source>
</evidence>
<reference evidence="2" key="1">
    <citation type="submission" date="2008-02" db="EMBL/GenBank/DDBJ databases">
        <authorList>
            <person name="Fulton L."/>
            <person name="Clifton S."/>
            <person name="Fulton B."/>
            <person name="Xu J."/>
            <person name="Minx P."/>
            <person name="Pepin K.H."/>
            <person name="Johnson M."/>
            <person name="Thiruvilangam P."/>
            <person name="Bhonagiri V."/>
            <person name="Nash W.E."/>
            <person name="Mardis E.R."/>
            <person name="Wilson R.K."/>
        </authorList>
    </citation>
    <scope>NUCLEOTIDE SEQUENCE [LARGE SCALE GENOMIC DNA]</scope>
    <source>
        <strain evidence="2">DSM 1552</strain>
    </source>
</reference>
<dbReference type="HOGENOM" id="CLU_1064933_0_0_9"/>
<dbReference type="PANTHER" id="PTHR30383:SF5">
    <property type="entry name" value="SGNH HYDROLASE-TYPE ESTERASE DOMAIN-CONTAINING PROTEIN"/>
    <property type="match status" value="1"/>
</dbReference>
<dbReference type="eggNOG" id="COG2755">
    <property type="taxonomic scope" value="Bacteria"/>
</dbReference>
<dbReference type="Gene3D" id="3.40.50.1110">
    <property type="entry name" value="SGNH hydrolase"/>
    <property type="match status" value="1"/>
</dbReference>
<reference evidence="2" key="2">
    <citation type="submission" date="2014-06" db="EMBL/GenBank/DDBJ databases">
        <title>Draft genome sequence of Clostridium spiroforme (DSM 1552).</title>
        <authorList>
            <person name="Sudarsanam P."/>
            <person name="Ley R."/>
            <person name="Guruge J."/>
            <person name="Turnbaugh P.J."/>
            <person name="Mahowald M."/>
            <person name="Liep D."/>
            <person name="Gordon J."/>
        </authorList>
    </citation>
    <scope>NUCLEOTIDE SEQUENCE</scope>
    <source>
        <strain evidence="2">DSM 1552</strain>
    </source>
</reference>
<evidence type="ECO:0000313" key="3">
    <source>
        <dbReference type="Proteomes" id="UP000004910"/>
    </source>
</evidence>
<name>B1C1C5_9FIRM</name>
<dbReference type="InterPro" id="IPR013830">
    <property type="entry name" value="SGNH_hydro"/>
</dbReference>
<dbReference type="CDD" id="cd00229">
    <property type="entry name" value="SGNH_hydrolase"/>
    <property type="match status" value="1"/>
</dbReference>
<dbReference type="InterPro" id="IPR051532">
    <property type="entry name" value="Ester_Hydrolysis_Enzymes"/>
</dbReference>
<dbReference type="RefSeq" id="WP_004608758.1">
    <property type="nucleotide sequence ID" value="NZ_CP102275.1"/>
</dbReference>
<dbReference type="PANTHER" id="PTHR30383">
    <property type="entry name" value="THIOESTERASE 1/PROTEASE 1/LYSOPHOSPHOLIPASE L1"/>
    <property type="match status" value="1"/>
</dbReference>
<evidence type="ECO:0000259" key="1">
    <source>
        <dbReference type="Pfam" id="PF13472"/>
    </source>
</evidence>
<organism evidence="2 3">
    <name type="scientific">Thomasclavelia spiroformis DSM 1552</name>
    <dbReference type="NCBI Taxonomy" id="428126"/>
    <lineage>
        <taxon>Bacteria</taxon>
        <taxon>Bacillati</taxon>
        <taxon>Bacillota</taxon>
        <taxon>Erysipelotrichia</taxon>
        <taxon>Erysipelotrichales</taxon>
        <taxon>Coprobacillaceae</taxon>
        <taxon>Thomasclavelia</taxon>
    </lineage>
</organism>
<dbReference type="EMBL" id="ABIK02000007">
    <property type="protein sequence ID" value="EDS75180.1"/>
    <property type="molecule type" value="Genomic_DNA"/>
</dbReference>